<evidence type="ECO:0000313" key="4">
    <source>
        <dbReference type="Proteomes" id="UP001152795"/>
    </source>
</evidence>
<dbReference type="PANTHER" id="PTHR37558:SF1">
    <property type="entry name" value="HTH CENPB-TYPE DOMAIN-CONTAINING PROTEIN"/>
    <property type="match status" value="1"/>
</dbReference>
<feature type="compositionally biased region" description="Basic and acidic residues" evidence="2">
    <location>
        <begin position="104"/>
        <end position="137"/>
    </location>
</feature>
<feature type="coiled-coil region" evidence="1">
    <location>
        <begin position="175"/>
        <end position="220"/>
    </location>
</feature>
<feature type="region of interest" description="Disordered" evidence="2">
    <location>
        <begin position="104"/>
        <end position="155"/>
    </location>
</feature>
<gene>
    <name evidence="3" type="ORF">PACLA_8A037714</name>
</gene>
<sequence length="243" mass="29047">MGPFRWPSIENDIALAREVAASRPEKPNDWDEIATRLSEHFSTDGKPVELKARGCRERMDRLLSKYKQEDAKSLKRSRTEEDYNELKQLLEDISTFRRDMMVLKDTEKEEKRNEAENGKRKAEMMRRAAMERRRETYDDNQDSIHSSEEESEDEELIKKMVRKDSKSNRPRLTKLTAMEMLANKYEKKAELKEKELEIRKMELELNTKKHESEVQERQRRLEVELEERRAMLGLVLSRSNMQH</sequence>
<accession>A0A6S7I2Z8</accession>
<dbReference type="OrthoDB" id="5978344at2759"/>
<evidence type="ECO:0000313" key="3">
    <source>
        <dbReference type="EMBL" id="CAB4013095.1"/>
    </source>
</evidence>
<keyword evidence="1" id="KW-0175">Coiled coil</keyword>
<protein>
    <submittedName>
        <fullName evidence="3">Uncharacterized protein</fullName>
    </submittedName>
</protein>
<dbReference type="Proteomes" id="UP001152795">
    <property type="component" value="Unassembled WGS sequence"/>
</dbReference>
<evidence type="ECO:0000256" key="2">
    <source>
        <dbReference type="SAM" id="MobiDB-lite"/>
    </source>
</evidence>
<comment type="caution">
    <text evidence="3">The sequence shown here is derived from an EMBL/GenBank/DDBJ whole genome shotgun (WGS) entry which is preliminary data.</text>
</comment>
<evidence type="ECO:0000256" key="1">
    <source>
        <dbReference type="SAM" id="Coils"/>
    </source>
</evidence>
<dbReference type="PANTHER" id="PTHR37558">
    <property type="entry name" value="HTH CENPB-TYPE DOMAIN-CONTAINING PROTEIN"/>
    <property type="match status" value="1"/>
</dbReference>
<dbReference type="EMBL" id="CACRXK020007753">
    <property type="protein sequence ID" value="CAB4013095.1"/>
    <property type="molecule type" value="Genomic_DNA"/>
</dbReference>
<dbReference type="AlphaFoldDB" id="A0A6S7I2Z8"/>
<reference evidence="3" key="1">
    <citation type="submission" date="2020-04" db="EMBL/GenBank/DDBJ databases">
        <authorList>
            <person name="Alioto T."/>
            <person name="Alioto T."/>
            <person name="Gomez Garrido J."/>
        </authorList>
    </citation>
    <scope>NUCLEOTIDE SEQUENCE</scope>
    <source>
        <strain evidence="3">A484AB</strain>
    </source>
</reference>
<proteinExistence type="predicted"/>
<keyword evidence="4" id="KW-1185">Reference proteome</keyword>
<name>A0A6S7I2Z8_PARCT</name>
<organism evidence="3 4">
    <name type="scientific">Paramuricea clavata</name>
    <name type="common">Red gorgonian</name>
    <name type="synonym">Violescent sea-whip</name>
    <dbReference type="NCBI Taxonomy" id="317549"/>
    <lineage>
        <taxon>Eukaryota</taxon>
        <taxon>Metazoa</taxon>
        <taxon>Cnidaria</taxon>
        <taxon>Anthozoa</taxon>
        <taxon>Octocorallia</taxon>
        <taxon>Malacalcyonacea</taxon>
        <taxon>Plexauridae</taxon>
        <taxon>Paramuricea</taxon>
    </lineage>
</organism>